<dbReference type="EMBL" id="CAXLJM020000124">
    <property type="protein sequence ID" value="CAL8139220.1"/>
    <property type="molecule type" value="Genomic_DNA"/>
</dbReference>
<evidence type="ECO:0000256" key="1">
    <source>
        <dbReference type="SAM" id="Phobius"/>
    </source>
</evidence>
<organism evidence="2 3">
    <name type="scientific">Orchesella dallaii</name>
    <dbReference type="NCBI Taxonomy" id="48710"/>
    <lineage>
        <taxon>Eukaryota</taxon>
        <taxon>Metazoa</taxon>
        <taxon>Ecdysozoa</taxon>
        <taxon>Arthropoda</taxon>
        <taxon>Hexapoda</taxon>
        <taxon>Collembola</taxon>
        <taxon>Entomobryomorpha</taxon>
        <taxon>Entomobryoidea</taxon>
        <taxon>Orchesellidae</taxon>
        <taxon>Orchesellinae</taxon>
        <taxon>Orchesella</taxon>
    </lineage>
</organism>
<feature type="transmembrane region" description="Helical" evidence="1">
    <location>
        <begin position="105"/>
        <end position="125"/>
    </location>
</feature>
<evidence type="ECO:0008006" key="4">
    <source>
        <dbReference type="Google" id="ProtNLM"/>
    </source>
</evidence>
<keyword evidence="1" id="KW-1133">Transmembrane helix</keyword>
<protein>
    <recommendedName>
        <fullName evidence="4">Transmembrane protein</fullName>
    </recommendedName>
</protein>
<evidence type="ECO:0000313" key="2">
    <source>
        <dbReference type="EMBL" id="CAL8139220.1"/>
    </source>
</evidence>
<keyword evidence="1" id="KW-0812">Transmembrane</keyword>
<gene>
    <name evidence="2" type="ORF">ODALV1_LOCUS27739</name>
</gene>
<dbReference type="Proteomes" id="UP001642540">
    <property type="component" value="Unassembled WGS sequence"/>
</dbReference>
<feature type="transmembrane region" description="Helical" evidence="1">
    <location>
        <begin position="174"/>
        <end position="196"/>
    </location>
</feature>
<accession>A0ABP1RZ84</accession>
<name>A0ABP1RZ84_9HEXA</name>
<reference evidence="2 3" key="1">
    <citation type="submission" date="2024-08" db="EMBL/GenBank/DDBJ databases">
        <authorList>
            <person name="Cucini C."/>
            <person name="Frati F."/>
        </authorList>
    </citation>
    <scope>NUCLEOTIDE SEQUENCE [LARGE SCALE GENOMIC DNA]</scope>
</reference>
<feature type="transmembrane region" description="Helical" evidence="1">
    <location>
        <begin position="141"/>
        <end position="162"/>
    </location>
</feature>
<proteinExistence type="predicted"/>
<keyword evidence="1" id="KW-0472">Membrane</keyword>
<comment type="caution">
    <text evidence="2">The sequence shown here is derived from an EMBL/GenBank/DDBJ whole genome shotgun (WGS) entry which is preliminary data.</text>
</comment>
<feature type="transmembrane region" description="Helical" evidence="1">
    <location>
        <begin position="77"/>
        <end position="99"/>
    </location>
</feature>
<keyword evidence="3" id="KW-1185">Reference proteome</keyword>
<sequence length="215" mass="24729">MSFFHKADKDADWVTTIPQGSDNHEEKLLDAASISTKSDTFAKILDLLIKFKIVSVDCHPKLKNVNESYLPPNSVRILRLLCVLLFMIVIWASSCFLIKARILSFPVGFTGMILIIIVFSGYTYIQREKVYKETGFDRVPLGFFIIVCSFIVPLYGGIMYIHFNKIKWEQRDAIMFYSLLASIAILIMIGFCALCFTCQLRKWTRQQDEEKTITV</sequence>
<evidence type="ECO:0000313" key="3">
    <source>
        <dbReference type="Proteomes" id="UP001642540"/>
    </source>
</evidence>